<accession>A0A840VLP3</accession>
<evidence type="ECO:0000313" key="8">
    <source>
        <dbReference type="EMBL" id="MBB5477657.1"/>
    </source>
</evidence>
<evidence type="ECO:0000256" key="1">
    <source>
        <dbReference type="ARBA" id="ARBA00011975"/>
    </source>
</evidence>
<dbReference type="PANTHER" id="PTHR10629:SF52">
    <property type="entry name" value="DNA (CYTOSINE-5)-METHYLTRANSFERASE 1"/>
    <property type="match status" value="1"/>
</dbReference>
<evidence type="ECO:0000256" key="4">
    <source>
        <dbReference type="ARBA" id="ARBA00022691"/>
    </source>
</evidence>
<dbReference type="GO" id="GO:0009307">
    <property type="term" value="P:DNA restriction-modification system"/>
    <property type="evidence" value="ECO:0007669"/>
    <property type="project" value="UniProtKB-KW"/>
</dbReference>
<evidence type="ECO:0000256" key="7">
    <source>
        <dbReference type="RuleBase" id="RU000416"/>
    </source>
</evidence>
<dbReference type="EMBL" id="JACHDP010000001">
    <property type="protein sequence ID" value="MBB5477657.1"/>
    <property type="molecule type" value="Genomic_DNA"/>
</dbReference>
<dbReference type="EC" id="2.1.1.37" evidence="1"/>
<dbReference type="GO" id="GO:0044027">
    <property type="term" value="P:negative regulation of gene expression via chromosomal CpG island methylation"/>
    <property type="evidence" value="ECO:0007669"/>
    <property type="project" value="TreeGrafter"/>
</dbReference>
<dbReference type="Proteomes" id="UP000586947">
    <property type="component" value="Unassembled WGS sequence"/>
</dbReference>
<dbReference type="PANTHER" id="PTHR10629">
    <property type="entry name" value="CYTOSINE-SPECIFIC METHYLTRANSFERASE"/>
    <property type="match status" value="1"/>
</dbReference>
<evidence type="ECO:0000313" key="9">
    <source>
        <dbReference type="Proteomes" id="UP000586947"/>
    </source>
</evidence>
<dbReference type="PROSITE" id="PS51679">
    <property type="entry name" value="SAM_MT_C5"/>
    <property type="match status" value="1"/>
</dbReference>
<gene>
    <name evidence="8" type="ORF">HNR20_002162</name>
</gene>
<comment type="similarity">
    <text evidence="6 7">Belongs to the class I-like SAM-binding methyltransferase superfamily. C5-methyltransferase family.</text>
</comment>
<sequence>MDHLTCIDLFAGAGGATEGLRAAGFAVIGAVENDAAAAASYRLNQPATKLWEQDIRTLAASQLRRDLGLEPGQLTLLKACPPCQGFSTLAHGGETANNSERNDLVLDVIRFIRSLRPSAVLLENVPGLERDVRFSRMKEALASLGYSFVSFKLDAAMVGVPQRRRRLIMVAVRGRRGHLPGTLPELLGEWFAQAPKTAKEALDELRHKAAPDDALNKHRRHSPKVAARIAAVPVGGNRFDLPPEHQLACHINLRKRNATASYGRVRLDAPAPTMTTRCVTPACGSFIHPTEHRGLTLREAAAFQTFPSNYRFVGDFGSIERQIGNAVPVRMAQALGAAVLAILQNRQKGRSRLRGGR</sequence>
<dbReference type="Gene3D" id="3.90.120.10">
    <property type="entry name" value="DNA Methylase, subunit A, domain 2"/>
    <property type="match status" value="1"/>
</dbReference>
<comment type="caution">
    <text evidence="8">The sequence shown here is derived from an EMBL/GenBank/DDBJ whole genome shotgun (WGS) entry which is preliminary data.</text>
</comment>
<keyword evidence="9" id="KW-1185">Reference proteome</keyword>
<evidence type="ECO:0000256" key="3">
    <source>
        <dbReference type="ARBA" id="ARBA00022679"/>
    </source>
</evidence>
<name>A0A840VLP3_9ACTN</name>
<dbReference type="InterPro" id="IPR001525">
    <property type="entry name" value="C5_MeTfrase"/>
</dbReference>
<keyword evidence="5" id="KW-0680">Restriction system</keyword>
<dbReference type="Pfam" id="PF00145">
    <property type="entry name" value="DNA_methylase"/>
    <property type="match status" value="1"/>
</dbReference>
<dbReference type="InterPro" id="IPR031303">
    <property type="entry name" value="C5_meth_CS"/>
</dbReference>
<reference evidence="8 9" key="1">
    <citation type="submission" date="2020-08" db="EMBL/GenBank/DDBJ databases">
        <title>Sequencing the genomes of 1000 actinobacteria strains.</title>
        <authorList>
            <person name="Klenk H.-P."/>
        </authorList>
    </citation>
    <scope>NUCLEOTIDE SEQUENCE [LARGE SCALE GENOMIC DNA]</scope>
    <source>
        <strain evidence="8 9">DSM 103125</strain>
    </source>
</reference>
<dbReference type="GO" id="GO:0003677">
    <property type="term" value="F:DNA binding"/>
    <property type="evidence" value="ECO:0007669"/>
    <property type="project" value="TreeGrafter"/>
</dbReference>
<dbReference type="RefSeq" id="WP_184178778.1">
    <property type="nucleotide sequence ID" value="NZ_BMNF01000002.1"/>
</dbReference>
<keyword evidence="3 6" id="KW-0808">Transferase</keyword>
<dbReference type="Gene3D" id="3.40.50.150">
    <property type="entry name" value="Vaccinia Virus protein VP39"/>
    <property type="match status" value="1"/>
</dbReference>
<dbReference type="GO" id="GO:0032259">
    <property type="term" value="P:methylation"/>
    <property type="evidence" value="ECO:0007669"/>
    <property type="project" value="UniProtKB-KW"/>
</dbReference>
<proteinExistence type="inferred from homology"/>
<organism evidence="8 9">
    <name type="scientific">Micromonospora parathelypteridis</name>
    <dbReference type="NCBI Taxonomy" id="1839617"/>
    <lineage>
        <taxon>Bacteria</taxon>
        <taxon>Bacillati</taxon>
        <taxon>Actinomycetota</taxon>
        <taxon>Actinomycetes</taxon>
        <taxon>Micromonosporales</taxon>
        <taxon>Micromonosporaceae</taxon>
        <taxon>Micromonospora</taxon>
    </lineage>
</organism>
<keyword evidence="4 6" id="KW-0949">S-adenosyl-L-methionine</keyword>
<keyword evidence="2 6" id="KW-0489">Methyltransferase</keyword>
<dbReference type="InterPro" id="IPR029063">
    <property type="entry name" value="SAM-dependent_MTases_sf"/>
</dbReference>
<dbReference type="GO" id="GO:0003886">
    <property type="term" value="F:DNA (cytosine-5-)-methyltransferase activity"/>
    <property type="evidence" value="ECO:0007669"/>
    <property type="project" value="UniProtKB-EC"/>
</dbReference>
<dbReference type="NCBIfam" id="TIGR00675">
    <property type="entry name" value="dcm"/>
    <property type="match status" value="1"/>
</dbReference>
<dbReference type="InterPro" id="IPR050390">
    <property type="entry name" value="C5-Methyltransferase"/>
</dbReference>
<protein>
    <recommendedName>
        <fullName evidence="1">DNA (cytosine-5-)-methyltransferase</fullName>
        <ecNumber evidence="1">2.1.1.37</ecNumber>
    </recommendedName>
</protein>
<dbReference type="AlphaFoldDB" id="A0A840VLP3"/>
<evidence type="ECO:0000256" key="6">
    <source>
        <dbReference type="PROSITE-ProRule" id="PRU01016"/>
    </source>
</evidence>
<dbReference type="SUPFAM" id="SSF53335">
    <property type="entry name" value="S-adenosyl-L-methionine-dependent methyltransferases"/>
    <property type="match status" value="1"/>
</dbReference>
<dbReference type="PRINTS" id="PR00105">
    <property type="entry name" value="C5METTRFRASE"/>
</dbReference>
<dbReference type="PROSITE" id="PS00095">
    <property type="entry name" value="C5_MTASE_2"/>
    <property type="match status" value="1"/>
</dbReference>
<evidence type="ECO:0000256" key="5">
    <source>
        <dbReference type="ARBA" id="ARBA00022747"/>
    </source>
</evidence>
<feature type="active site" evidence="6">
    <location>
        <position position="83"/>
    </location>
</feature>
<evidence type="ECO:0000256" key="2">
    <source>
        <dbReference type="ARBA" id="ARBA00022603"/>
    </source>
</evidence>